<proteinExistence type="predicted"/>
<evidence type="ECO:0000313" key="2">
    <source>
        <dbReference type="Proteomes" id="UP000674234"/>
    </source>
</evidence>
<gene>
    <name evidence="1" type="ORF">JOL79_28975</name>
</gene>
<dbReference type="AlphaFoldDB" id="A0A940WLR5"/>
<keyword evidence="2" id="KW-1185">Reference proteome</keyword>
<comment type="caution">
    <text evidence="1">The sequence shown here is derived from an EMBL/GenBank/DDBJ whole genome shotgun (WGS) entry which is preliminary data.</text>
</comment>
<dbReference type="Proteomes" id="UP000674234">
    <property type="component" value="Unassembled WGS sequence"/>
</dbReference>
<dbReference type="RefSeq" id="WP_210159085.1">
    <property type="nucleotide sequence ID" value="NZ_JAFCNB010000023.1"/>
</dbReference>
<name>A0A940WLR5_9ACTN</name>
<evidence type="ECO:0000313" key="1">
    <source>
        <dbReference type="EMBL" id="MBP2707821.1"/>
    </source>
</evidence>
<protein>
    <submittedName>
        <fullName evidence="1">Uncharacterized protein</fullName>
    </submittedName>
</protein>
<sequence length="153" mass="17586">MPTPELIPIAYQPDYHTDTIGAHAEGLFFGGVCRGWPVAAFEEMGKWPWRDERGEPIPGPWFAILHLFDQDGRHLSSEISPFTDDTEADQALRRMVARLRDMEYGDIAIRPFRVDAHDCVFGLIDETDRADGYVEYYPNHIGFYEPWDGSYDT</sequence>
<organism evidence="1 2">
    <name type="scientific">Microbispora oryzae</name>
    <dbReference type="NCBI Taxonomy" id="2806554"/>
    <lineage>
        <taxon>Bacteria</taxon>
        <taxon>Bacillati</taxon>
        <taxon>Actinomycetota</taxon>
        <taxon>Actinomycetes</taxon>
        <taxon>Streptosporangiales</taxon>
        <taxon>Streptosporangiaceae</taxon>
        <taxon>Microbispora</taxon>
    </lineage>
</organism>
<dbReference type="EMBL" id="JAFCNB010000023">
    <property type="protein sequence ID" value="MBP2707821.1"/>
    <property type="molecule type" value="Genomic_DNA"/>
</dbReference>
<accession>A0A940WLR5</accession>
<reference evidence="1" key="1">
    <citation type="submission" date="2021-02" db="EMBL/GenBank/DDBJ databases">
        <title>Draft genome sequence of Microbispora sp. RL4-1S isolated from rice leaves in Thailand.</title>
        <authorList>
            <person name="Muangham S."/>
            <person name="Duangmal K."/>
        </authorList>
    </citation>
    <scope>NUCLEOTIDE SEQUENCE</scope>
    <source>
        <strain evidence="1">RL4-1S</strain>
    </source>
</reference>